<evidence type="ECO:0000256" key="3">
    <source>
        <dbReference type="ARBA" id="ARBA00022764"/>
    </source>
</evidence>
<reference evidence="5 6" key="1">
    <citation type="submission" date="2015-09" db="EMBL/GenBank/DDBJ databases">
        <authorList>
            <consortium name="Swine Surveillance"/>
        </authorList>
    </citation>
    <scope>NUCLEOTIDE SEQUENCE [LARGE SCALE GENOMIC DNA]</scope>
    <source>
        <strain evidence="5 6">CECT 4357</strain>
    </source>
</reference>
<dbReference type="Pfam" id="PF03480">
    <property type="entry name" value="DctP"/>
    <property type="match status" value="1"/>
</dbReference>
<comment type="subcellular location">
    <subcellularLocation>
        <location evidence="1">Periplasm</location>
    </subcellularLocation>
</comment>
<dbReference type="PANTHER" id="PTHR33376:SF5">
    <property type="entry name" value="EXTRACYTOPLASMIC SOLUTE RECEPTOR PROTEIN"/>
    <property type="match status" value="1"/>
</dbReference>
<feature type="signal peptide" evidence="4">
    <location>
        <begin position="1"/>
        <end position="27"/>
    </location>
</feature>
<keyword evidence="5" id="KW-0675">Receptor</keyword>
<dbReference type="NCBIfam" id="NF037995">
    <property type="entry name" value="TRAP_S1"/>
    <property type="match status" value="1"/>
</dbReference>
<dbReference type="EMBL" id="CYSA01000023">
    <property type="protein sequence ID" value="CUH66253.1"/>
    <property type="molecule type" value="Genomic_DNA"/>
</dbReference>
<proteinExistence type="predicted"/>
<keyword evidence="3" id="KW-0574">Periplasm</keyword>
<dbReference type="Proteomes" id="UP000051587">
    <property type="component" value="Unassembled WGS sequence"/>
</dbReference>
<dbReference type="STRING" id="53501.SAMN04488043_10459"/>
<keyword evidence="6" id="KW-1185">Reference proteome</keyword>
<dbReference type="GO" id="GO:0055085">
    <property type="term" value="P:transmembrane transport"/>
    <property type="evidence" value="ECO:0007669"/>
    <property type="project" value="InterPro"/>
</dbReference>
<organism evidence="5 6">
    <name type="scientific">Thalassovita gelatinovora</name>
    <name type="common">Thalassobius gelatinovorus</name>
    <dbReference type="NCBI Taxonomy" id="53501"/>
    <lineage>
        <taxon>Bacteria</taxon>
        <taxon>Pseudomonadati</taxon>
        <taxon>Pseudomonadota</taxon>
        <taxon>Alphaproteobacteria</taxon>
        <taxon>Rhodobacterales</taxon>
        <taxon>Roseobacteraceae</taxon>
        <taxon>Thalassovita</taxon>
    </lineage>
</organism>
<sequence length="386" mass="41959">MTNFKATKTMVSAIAGIAAIAALPVAAAEKLNFAYGYPNTSNIGIGVEGYADAVEEYSKGEIKIKGFAMSLLSLPETSPGVRDGLADAGFVLTPYYAAEYSTNLYLHEMNPLINLAENPTGKEPLAFAGAMMEYTFNHCPECLEEFKAQNQVYTGGGVTPLNNLLCKDVKITTIEDLKGKRLRAGGAGFVRFAEHFGAQGVRLPVNEVYEALDQGILDCAMLSAPELTNYNLHEVVTDITLGVPGGAFAGVASANINADRWKAMSDENRQILLWGGSQISAGVTWNFYTDDTVAIQNAKDKGIRIHQADPELTAAVKDFVNQDLKTVSALFRDTYDVARAEEIAADFPPLVEKWYGLIEGIETQEQLQQLYWDQVISKIDPATYAQ</sequence>
<evidence type="ECO:0000256" key="2">
    <source>
        <dbReference type="ARBA" id="ARBA00022729"/>
    </source>
</evidence>
<name>A0A0P1FDL7_THAGE</name>
<dbReference type="GO" id="GO:0042597">
    <property type="term" value="C:periplasmic space"/>
    <property type="evidence" value="ECO:0007669"/>
    <property type="project" value="UniProtKB-SubCell"/>
</dbReference>
<evidence type="ECO:0000313" key="6">
    <source>
        <dbReference type="Proteomes" id="UP000051587"/>
    </source>
</evidence>
<evidence type="ECO:0000313" key="5">
    <source>
        <dbReference type="EMBL" id="CUH66253.1"/>
    </source>
</evidence>
<evidence type="ECO:0000256" key="1">
    <source>
        <dbReference type="ARBA" id="ARBA00004418"/>
    </source>
</evidence>
<dbReference type="InterPro" id="IPR038404">
    <property type="entry name" value="TRAP_DctP_sf"/>
</dbReference>
<protein>
    <submittedName>
        <fullName evidence="5">Extracytoplasmic solute receptor protein YiaO</fullName>
    </submittedName>
</protein>
<dbReference type="AlphaFoldDB" id="A0A0P1FDL7"/>
<gene>
    <name evidence="5" type="primary">yiaO_2</name>
    <name evidence="5" type="ORF">TG4357_02328</name>
</gene>
<dbReference type="CDD" id="cd13666">
    <property type="entry name" value="PBP2_TRAP_DctP_like_1"/>
    <property type="match status" value="1"/>
</dbReference>
<keyword evidence="2 4" id="KW-0732">Signal</keyword>
<dbReference type="InterPro" id="IPR018389">
    <property type="entry name" value="DctP_fam"/>
</dbReference>
<dbReference type="PANTHER" id="PTHR33376">
    <property type="match status" value="1"/>
</dbReference>
<feature type="chain" id="PRO_5006062504" evidence="4">
    <location>
        <begin position="28"/>
        <end position="386"/>
    </location>
</feature>
<dbReference type="Gene3D" id="3.40.190.170">
    <property type="entry name" value="Bacterial extracellular solute-binding protein, family 7"/>
    <property type="match status" value="1"/>
</dbReference>
<accession>A0A0P1FDL7</accession>
<evidence type="ECO:0000256" key="4">
    <source>
        <dbReference type="SAM" id="SignalP"/>
    </source>
</evidence>
<dbReference type="RefSeq" id="WP_175473925.1">
    <property type="nucleotide sequence ID" value="NZ_CP051181.1"/>
</dbReference>